<dbReference type="PROSITE" id="PS50005">
    <property type="entry name" value="TPR"/>
    <property type="match status" value="1"/>
</dbReference>
<organism evidence="2 3">
    <name type="scientific">Acetobacteroides hydrogenigenes</name>
    <dbReference type="NCBI Taxonomy" id="979970"/>
    <lineage>
        <taxon>Bacteria</taxon>
        <taxon>Pseudomonadati</taxon>
        <taxon>Bacteroidota</taxon>
        <taxon>Bacteroidia</taxon>
        <taxon>Bacteroidales</taxon>
        <taxon>Rikenellaceae</taxon>
        <taxon>Acetobacteroides</taxon>
    </lineage>
</organism>
<feature type="repeat" description="TPR" evidence="1">
    <location>
        <begin position="34"/>
        <end position="67"/>
    </location>
</feature>
<keyword evidence="3" id="KW-1185">Reference proteome</keyword>
<evidence type="ECO:0000313" key="3">
    <source>
        <dbReference type="Proteomes" id="UP000294830"/>
    </source>
</evidence>
<dbReference type="OrthoDB" id="1122525at2"/>
<dbReference type="EMBL" id="SLWB01000013">
    <property type="protein sequence ID" value="TCN64530.1"/>
    <property type="molecule type" value="Genomic_DNA"/>
</dbReference>
<evidence type="ECO:0000256" key="1">
    <source>
        <dbReference type="PROSITE-ProRule" id="PRU00339"/>
    </source>
</evidence>
<sequence>MNRVSQAIELFDQHRYSEALSEIEAAKKEGVVSFDLYLYQGRILQKMSQYGPAINSYTRAMEIDPNDSRPENEIQLIKNILSITNNFYYENPYTDMELIDKL</sequence>
<dbReference type="InterPro" id="IPR011990">
    <property type="entry name" value="TPR-like_helical_dom_sf"/>
</dbReference>
<protein>
    <submittedName>
        <fullName evidence="2">Uncharacterized protein</fullName>
    </submittedName>
</protein>
<dbReference type="InterPro" id="IPR019734">
    <property type="entry name" value="TPR_rpt"/>
</dbReference>
<gene>
    <name evidence="2" type="ORF">CLV25_11358</name>
</gene>
<comment type="caution">
    <text evidence="2">The sequence shown here is derived from an EMBL/GenBank/DDBJ whole genome shotgun (WGS) entry which is preliminary data.</text>
</comment>
<accession>A0A4V2RNP6</accession>
<dbReference type="SUPFAM" id="SSF48452">
    <property type="entry name" value="TPR-like"/>
    <property type="match status" value="1"/>
</dbReference>
<name>A0A4V2RNP6_9BACT</name>
<evidence type="ECO:0000313" key="2">
    <source>
        <dbReference type="EMBL" id="TCN64530.1"/>
    </source>
</evidence>
<dbReference type="Gene3D" id="1.25.40.10">
    <property type="entry name" value="Tetratricopeptide repeat domain"/>
    <property type="match status" value="1"/>
</dbReference>
<dbReference type="SMART" id="SM00028">
    <property type="entry name" value="TPR"/>
    <property type="match status" value="1"/>
</dbReference>
<keyword evidence="1" id="KW-0802">TPR repeat</keyword>
<dbReference type="Proteomes" id="UP000294830">
    <property type="component" value="Unassembled WGS sequence"/>
</dbReference>
<dbReference type="AlphaFoldDB" id="A0A4V2RNP6"/>
<proteinExistence type="predicted"/>
<reference evidence="2 3" key="1">
    <citation type="submission" date="2019-03" db="EMBL/GenBank/DDBJ databases">
        <title>Genomic Encyclopedia of Archaeal and Bacterial Type Strains, Phase II (KMG-II): from individual species to whole genera.</title>
        <authorList>
            <person name="Goeker M."/>
        </authorList>
    </citation>
    <scope>NUCLEOTIDE SEQUENCE [LARGE SCALE GENOMIC DNA]</scope>
    <source>
        <strain evidence="2 3">RL-C</strain>
    </source>
</reference>
<dbReference type="RefSeq" id="WP_131839951.1">
    <property type="nucleotide sequence ID" value="NZ_SLWB01000013.1"/>
</dbReference>